<name>A0A1B7MJA8_9AGAM</name>
<evidence type="ECO:0000313" key="5">
    <source>
        <dbReference type="EMBL" id="OAX32679.1"/>
    </source>
</evidence>
<dbReference type="Pfam" id="PF10355">
    <property type="entry name" value="Ytp1"/>
    <property type="match status" value="1"/>
</dbReference>
<gene>
    <name evidence="5" type="ORF">K503DRAFT_701672</name>
</gene>
<feature type="domain" description="Protein YTP1-like C-terminal" evidence="4">
    <location>
        <begin position="154"/>
        <end position="411"/>
    </location>
</feature>
<dbReference type="Pfam" id="PF10348">
    <property type="entry name" value="DUF2427"/>
    <property type="match status" value="1"/>
</dbReference>
<dbReference type="InParanoid" id="A0A1B7MJA8"/>
<dbReference type="Proteomes" id="UP000092154">
    <property type="component" value="Unassembled WGS sequence"/>
</dbReference>
<feature type="transmembrane region" description="Helical" evidence="1">
    <location>
        <begin position="180"/>
        <end position="199"/>
    </location>
</feature>
<dbReference type="OrthoDB" id="4137487at2759"/>
<dbReference type="InterPro" id="IPR018827">
    <property type="entry name" value="YTP1_C"/>
</dbReference>
<dbReference type="AlphaFoldDB" id="A0A1B7MJA8"/>
<dbReference type="InterPro" id="IPR018825">
    <property type="entry name" value="DUF2427"/>
</dbReference>
<proteinExistence type="predicted"/>
<evidence type="ECO:0000256" key="2">
    <source>
        <dbReference type="SAM" id="SignalP"/>
    </source>
</evidence>
<dbReference type="EMBL" id="KV448942">
    <property type="protein sequence ID" value="OAX32679.1"/>
    <property type="molecule type" value="Genomic_DNA"/>
</dbReference>
<keyword evidence="1" id="KW-1133">Transmembrane helix</keyword>
<evidence type="ECO:0000313" key="6">
    <source>
        <dbReference type="Proteomes" id="UP000092154"/>
    </source>
</evidence>
<organism evidence="5 6">
    <name type="scientific">Rhizopogon vinicolor AM-OR11-026</name>
    <dbReference type="NCBI Taxonomy" id="1314800"/>
    <lineage>
        <taxon>Eukaryota</taxon>
        <taxon>Fungi</taxon>
        <taxon>Dikarya</taxon>
        <taxon>Basidiomycota</taxon>
        <taxon>Agaricomycotina</taxon>
        <taxon>Agaricomycetes</taxon>
        <taxon>Agaricomycetidae</taxon>
        <taxon>Boletales</taxon>
        <taxon>Suillineae</taxon>
        <taxon>Rhizopogonaceae</taxon>
        <taxon>Rhizopogon</taxon>
    </lineage>
</organism>
<feature type="transmembrane region" description="Helical" evidence="1">
    <location>
        <begin position="80"/>
        <end position="96"/>
    </location>
</feature>
<feature type="transmembrane region" description="Helical" evidence="1">
    <location>
        <begin position="149"/>
        <end position="168"/>
    </location>
</feature>
<sequence length="469" mass="52169">MPGDLLSRPPIVLLPLILTWIAPVFAHKYGGLTEEQLQAPVDSILRIHIALQAIVWGVVFPIGMVLGLTRSRWHVPVQSLGFTLTFGGIFLGHAHGGRQFPSSVHSQLGSWILLPMLSQLGLGIYLKLHIHKHTLRPYAVRVHGMLGRIWPILGWVQGLFGVITWRGFCVEADAQCAVHYIMGSILIAYGIILALLVVGEDWVRRSGRSPEWWDSWAIMFLGMVNTFNTDHHGDTWRVEEVAQMIQGVLWWAGGALGIFLSRNKQRNVLPGIIIILTGWAMSDHPQASMLSTKVHTAYGYSLMLAGLTRIIEICFIPLPAPPRSLAHPLNDNDSEHTLAPPPEETSIARKANANQAFRHLPPFLLVASGLLFMSAVNEELEPIEEAGMDHIAYVSMIIAILFYLLTVFLLHLYSTSGRNVQPPGVVFSADNIELSSPINASRWYAPLPREEGSSTGRQLRIYLGMLRNW</sequence>
<feature type="chain" id="PRO_5008597333" description="Cytochrome b561 domain-containing protein" evidence="2">
    <location>
        <begin position="27"/>
        <end position="469"/>
    </location>
</feature>
<reference evidence="5 6" key="1">
    <citation type="submission" date="2016-06" db="EMBL/GenBank/DDBJ databases">
        <title>Comparative genomics of the ectomycorrhizal sister species Rhizopogon vinicolor and Rhizopogon vesiculosus (Basidiomycota: Boletales) reveals a divergence of the mating type B locus.</title>
        <authorList>
            <consortium name="DOE Joint Genome Institute"/>
            <person name="Mujic A.B."/>
            <person name="Kuo A."/>
            <person name="Tritt A."/>
            <person name="Lipzen A."/>
            <person name="Chen C."/>
            <person name="Johnson J."/>
            <person name="Sharma A."/>
            <person name="Barry K."/>
            <person name="Grigoriev I.V."/>
            <person name="Spatafora J.W."/>
        </authorList>
    </citation>
    <scope>NUCLEOTIDE SEQUENCE [LARGE SCALE GENOMIC DNA]</scope>
    <source>
        <strain evidence="5 6">AM-OR11-026</strain>
    </source>
</reference>
<evidence type="ECO:0008006" key="7">
    <source>
        <dbReference type="Google" id="ProtNLM"/>
    </source>
</evidence>
<feature type="transmembrane region" description="Helical" evidence="1">
    <location>
        <begin position="108"/>
        <end position="128"/>
    </location>
</feature>
<evidence type="ECO:0000259" key="4">
    <source>
        <dbReference type="Pfam" id="PF10355"/>
    </source>
</evidence>
<feature type="transmembrane region" description="Helical" evidence="1">
    <location>
        <begin position="391"/>
        <end position="413"/>
    </location>
</feature>
<feature type="signal peptide" evidence="2">
    <location>
        <begin position="1"/>
        <end position="26"/>
    </location>
</feature>
<dbReference type="STRING" id="1314800.A0A1B7MJA8"/>
<protein>
    <recommendedName>
        <fullName evidence="7">Cytochrome b561 domain-containing protein</fullName>
    </recommendedName>
</protein>
<feature type="transmembrane region" description="Helical" evidence="1">
    <location>
        <begin position="359"/>
        <end position="376"/>
    </location>
</feature>
<feature type="domain" description="DUF2427" evidence="3">
    <location>
        <begin position="36"/>
        <end position="129"/>
    </location>
</feature>
<dbReference type="CDD" id="cd08760">
    <property type="entry name" value="Cyt_b561_FRRS1_like"/>
    <property type="match status" value="1"/>
</dbReference>
<dbReference type="PANTHER" id="PTHR31685:SF2">
    <property type="entry name" value="PROTEIN YTP1"/>
    <property type="match status" value="1"/>
</dbReference>
<keyword evidence="6" id="KW-1185">Reference proteome</keyword>
<evidence type="ECO:0000256" key="1">
    <source>
        <dbReference type="SAM" id="Phobius"/>
    </source>
</evidence>
<keyword evidence="1" id="KW-0472">Membrane</keyword>
<feature type="transmembrane region" description="Helical" evidence="1">
    <location>
        <begin position="50"/>
        <end position="68"/>
    </location>
</feature>
<evidence type="ECO:0000259" key="3">
    <source>
        <dbReference type="Pfam" id="PF10348"/>
    </source>
</evidence>
<keyword evidence="2" id="KW-0732">Signal</keyword>
<dbReference type="PANTHER" id="PTHR31685">
    <property type="entry name" value="INTEGRAL MEMBRANE PROTEIN (AFU_ORTHOLOGUE AFUA_6G12730)-RELATED"/>
    <property type="match status" value="1"/>
</dbReference>
<accession>A0A1B7MJA8</accession>
<keyword evidence="1" id="KW-0812">Transmembrane</keyword>